<organism evidence="2">
    <name type="scientific">Arundo donax</name>
    <name type="common">Giant reed</name>
    <name type="synonym">Donax arundinaceus</name>
    <dbReference type="NCBI Taxonomy" id="35708"/>
    <lineage>
        <taxon>Eukaryota</taxon>
        <taxon>Viridiplantae</taxon>
        <taxon>Streptophyta</taxon>
        <taxon>Embryophyta</taxon>
        <taxon>Tracheophyta</taxon>
        <taxon>Spermatophyta</taxon>
        <taxon>Magnoliopsida</taxon>
        <taxon>Liliopsida</taxon>
        <taxon>Poales</taxon>
        <taxon>Poaceae</taxon>
        <taxon>PACMAD clade</taxon>
        <taxon>Arundinoideae</taxon>
        <taxon>Arundineae</taxon>
        <taxon>Arundo</taxon>
    </lineage>
</organism>
<evidence type="ECO:0000313" key="2">
    <source>
        <dbReference type="EMBL" id="JAD58743.1"/>
    </source>
</evidence>
<dbReference type="EMBL" id="GBRH01239152">
    <property type="protein sequence ID" value="JAD58743.1"/>
    <property type="molecule type" value="Transcribed_RNA"/>
</dbReference>
<feature type="region of interest" description="Disordered" evidence="1">
    <location>
        <begin position="1"/>
        <end position="33"/>
    </location>
</feature>
<dbReference type="AlphaFoldDB" id="A0A0A9B9A8"/>
<protein>
    <submittedName>
        <fullName evidence="2">Uncharacterized protein</fullName>
    </submittedName>
</protein>
<reference evidence="2" key="2">
    <citation type="journal article" date="2015" name="Data Brief">
        <title>Shoot transcriptome of the giant reed, Arundo donax.</title>
        <authorList>
            <person name="Barrero R.A."/>
            <person name="Guerrero F.D."/>
            <person name="Moolhuijzen P."/>
            <person name="Goolsby J.A."/>
            <person name="Tidwell J."/>
            <person name="Bellgard S.E."/>
            <person name="Bellgard M.I."/>
        </authorList>
    </citation>
    <scope>NUCLEOTIDE SEQUENCE</scope>
    <source>
        <tissue evidence="2">Shoot tissue taken approximately 20 cm above the soil surface</tissue>
    </source>
</reference>
<accession>A0A0A9B9A8</accession>
<reference evidence="2" key="1">
    <citation type="submission" date="2014-09" db="EMBL/GenBank/DDBJ databases">
        <authorList>
            <person name="Magalhaes I.L.F."/>
            <person name="Oliveira U."/>
            <person name="Santos F.R."/>
            <person name="Vidigal T.H.D.A."/>
            <person name="Brescovit A.D."/>
            <person name="Santos A.J."/>
        </authorList>
    </citation>
    <scope>NUCLEOTIDE SEQUENCE</scope>
    <source>
        <tissue evidence="2">Shoot tissue taken approximately 20 cm above the soil surface</tissue>
    </source>
</reference>
<feature type="compositionally biased region" description="Basic and acidic residues" evidence="1">
    <location>
        <begin position="1"/>
        <end position="12"/>
    </location>
</feature>
<proteinExistence type="predicted"/>
<sequence length="171" mass="18271">MISSSDGKHEARQVPASPVRQPALPHLLRPRPHRLCRLRRRRVGATAAAKPGHDERGVAVLAHLGDASAGPHGPCVHPVELARRVGALGQHRRPEGVHGPDLEREPAAGAAAAGEQAHEHEVLVRARAVEPPVHVRVQQPAHGVPVAALQRAVQLLHHRLGLAARHRLAAV</sequence>
<name>A0A0A9B9A8_ARUDO</name>
<evidence type="ECO:0000256" key="1">
    <source>
        <dbReference type="SAM" id="MobiDB-lite"/>
    </source>
</evidence>